<dbReference type="InterPro" id="IPR050704">
    <property type="entry name" value="Peptidase_C85-like"/>
</dbReference>
<accession>A0A550C1H1</accession>
<dbReference type="EMBL" id="VDMD01000034">
    <property type="protein sequence ID" value="TRM58655.1"/>
    <property type="molecule type" value="Genomic_DNA"/>
</dbReference>
<evidence type="ECO:0000313" key="3">
    <source>
        <dbReference type="EMBL" id="TRM58655.1"/>
    </source>
</evidence>
<feature type="compositionally biased region" description="Basic residues" evidence="1">
    <location>
        <begin position="7"/>
        <end position="19"/>
    </location>
</feature>
<feature type="region of interest" description="Disordered" evidence="1">
    <location>
        <begin position="1"/>
        <end position="23"/>
    </location>
</feature>
<evidence type="ECO:0000256" key="1">
    <source>
        <dbReference type="SAM" id="MobiDB-lite"/>
    </source>
</evidence>
<dbReference type="PROSITE" id="PS50802">
    <property type="entry name" value="OTU"/>
    <property type="match status" value="1"/>
</dbReference>
<dbReference type="AlphaFoldDB" id="A0A550C1H1"/>
<dbReference type="STRING" id="97359.A0A550C1H1"/>
<evidence type="ECO:0000259" key="2">
    <source>
        <dbReference type="PROSITE" id="PS50802"/>
    </source>
</evidence>
<comment type="caution">
    <text evidence="3">The sequence shown here is derived from an EMBL/GenBank/DDBJ whole genome shotgun (WGS) entry which is preliminary data.</text>
</comment>
<evidence type="ECO:0000313" key="4">
    <source>
        <dbReference type="Proteomes" id="UP000320762"/>
    </source>
</evidence>
<sequence length="256" mass="28830">MTWTRSSRPRTRMTRRRRTPSSDFSPARCVVMWLPRLLTYIRSKARKAQALQDKLSPSDPDADARLEREAKDEEKAIQKLCGELGVEMYEINPDGHCLFSAVADQLNVLGILPKDNATYVFVRDAAAKYMFNHPDDFLPFLPSVSGEDGAGAGDAGFMSPRQFEQYCATIRETGAWGGEPEILALSRSFNIPIHVIQHGQPPVVMHHPKGEAQDGDLHSKGVVRISYHRRMYGLGEHYNSLRPKRSLSDKLHDIIS</sequence>
<dbReference type="Proteomes" id="UP000320762">
    <property type="component" value="Unassembled WGS sequence"/>
</dbReference>
<dbReference type="OrthoDB" id="415023at2759"/>
<dbReference type="InterPro" id="IPR038765">
    <property type="entry name" value="Papain-like_cys_pep_sf"/>
</dbReference>
<protein>
    <recommendedName>
        <fullName evidence="2">OTU domain-containing protein</fullName>
    </recommendedName>
</protein>
<feature type="domain" description="OTU" evidence="2">
    <location>
        <begin position="86"/>
        <end position="244"/>
    </location>
</feature>
<organism evidence="3 4">
    <name type="scientific">Schizophyllum amplum</name>
    <dbReference type="NCBI Taxonomy" id="97359"/>
    <lineage>
        <taxon>Eukaryota</taxon>
        <taxon>Fungi</taxon>
        <taxon>Dikarya</taxon>
        <taxon>Basidiomycota</taxon>
        <taxon>Agaricomycotina</taxon>
        <taxon>Agaricomycetes</taxon>
        <taxon>Agaricomycetidae</taxon>
        <taxon>Agaricales</taxon>
        <taxon>Schizophyllaceae</taxon>
        <taxon>Schizophyllum</taxon>
    </lineage>
</organism>
<dbReference type="InterPro" id="IPR003323">
    <property type="entry name" value="OTU_dom"/>
</dbReference>
<name>A0A550C1H1_9AGAR</name>
<feature type="region of interest" description="Disordered" evidence="1">
    <location>
        <begin position="49"/>
        <end position="70"/>
    </location>
</feature>
<dbReference type="CDD" id="cd22748">
    <property type="entry name" value="OTU_OTUD6-like"/>
    <property type="match status" value="1"/>
</dbReference>
<gene>
    <name evidence="3" type="ORF">BD626DRAFT_181841</name>
</gene>
<dbReference type="PANTHER" id="PTHR12419:SF10">
    <property type="entry name" value="DEUBIQUITINASE OTUD6B"/>
    <property type="match status" value="1"/>
</dbReference>
<dbReference type="PANTHER" id="PTHR12419">
    <property type="entry name" value="OTU DOMAIN CONTAINING PROTEIN"/>
    <property type="match status" value="1"/>
</dbReference>
<dbReference type="Pfam" id="PF02338">
    <property type="entry name" value="OTU"/>
    <property type="match status" value="1"/>
</dbReference>
<proteinExistence type="predicted"/>
<reference evidence="3 4" key="1">
    <citation type="journal article" date="2019" name="New Phytol.">
        <title>Comparative genomics reveals unique wood-decay strategies and fruiting body development in the Schizophyllaceae.</title>
        <authorList>
            <person name="Almasi E."/>
            <person name="Sahu N."/>
            <person name="Krizsan K."/>
            <person name="Balint B."/>
            <person name="Kovacs G.M."/>
            <person name="Kiss B."/>
            <person name="Cseklye J."/>
            <person name="Drula E."/>
            <person name="Henrissat B."/>
            <person name="Nagy I."/>
            <person name="Chovatia M."/>
            <person name="Adam C."/>
            <person name="LaButti K."/>
            <person name="Lipzen A."/>
            <person name="Riley R."/>
            <person name="Grigoriev I.V."/>
            <person name="Nagy L.G."/>
        </authorList>
    </citation>
    <scope>NUCLEOTIDE SEQUENCE [LARGE SCALE GENOMIC DNA]</scope>
    <source>
        <strain evidence="3 4">NL-1724</strain>
    </source>
</reference>
<dbReference type="GO" id="GO:0004843">
    <property type="term" value="F:cysteine-type deubiquitinase activity"/>
    <property type="evidence" value="ECO:0007669"/>
    <property type="project" value="TreeGrafter"/>
</dbReference>
<keyword evidence="4" id="KW-1185">Reference proteome</keyword>
<dbReference type="SUPFAM" id="SSF54001">
    <property type="entry name" value="Cysteine proteinases"/>
    <property type="match status" value="1"/>
</dbReference>
<dbReference type="Gene3D" id="3.90.70.80">
    <property type="match status" value="1"/>
</dbReference>
<dbReference type="GO" id="GO:0016579">
    <property type="term" value="P:protein deubiquitination"/>
    <property type="evidence" value="ECO:0007669"/>
    <property type="project" value="TreeGrafter"/>
</dbReference>